<keyword evidence="2" id="KW-1185">Reference proteome</keyword>
<dbReference type="STRING" id="320771.Cflav_PD5461"/>
<comment type="caution">
    <text evidence="1">The sequence shown here is derived from an EMBL/GenBank/DDBJ whole genome shotgun (WGS) entry which is preliminary data.</text>
</comment>
<dbReference type="RefSeq" id="WP_007413139.1">
    <property type="nucleotide sequence ID" value="NZ_ABOX02000003.1"/>
</dbReference>
<dbReference type="PROSITE" id="PS51318">
    <property type="entry name" value="TAT"/>
    <property type="match status" value="1"/>
</dbReference>
<gene>
    <name evidence="1" type="ORF">Cflav_PD5461</name>
</gene>
<dbReference type="OrthoDB" id="109710at2"/>
<dbReference type="EMBL" id="ABOX02000003">
    <property type="protein sequence ID" value="EEF62826.1"/>
    <property type="molecule type" value="Genomic_DNA"/>
</dbReference>
<protein>
    <recommendedName>
        <fullName evidence="3">Ferritin-like domain-containing protein</fullName>
    </recommendedName>
</protein>
<dbReference type="InterPro" id="IPR006311">
    <property type="entry name" value="TAT_signal"/>
</dbReference>
<evidence type="ECO:0000313" key="1">
    <source>
        <dbReference type="EMBL" id="EEF62826.1"/>
    </source>
</evidence>
<accession>B9XBE1</accession>
<name>B9XBE1_PEDPL</name>
<dbReference type="AlphaFoldDB" id="B9XBE1"/>
<evidence type="ECO:0008006" key="3">
    <source>
        <dbReference type="Google" id="ProtNLM"/>
    </source>
</evidence>
<proteinExistence type="predicted"/>
<reference evidence="1 2" key="1">
    <citation type="journal article" date="2011" name="J. Bacteriol.">
        <title>Genome sequence of 'Pedosphaera parvula' Ellin514, an aerobic Verrucomicrobial isolate from pasture soil.</title>
        <authorList>
            <person name="Kant R."/>
            <person name="van Passel M.W."/>
            <person name="Sangwan P."/>
            <person name="Palva A."/>
            <person name="Lucas S."/>
            <person name="Copeland A."/>
            <person name="Lapidus A."/>
            <person name="Glavina Del Rio T."/>
            <person name="Dalin E."/>
            <person name="Tice H."/>
            <person name="Bruce D."/>
            <person name="Goodwin L."/>
            <person name="Pitluck S."/>
            <person name="Chertkov O."/>
            <person name="Larimer F.W."/>
            <person name="Land M.L."/>
            <person name="Hauser L."/>
            <person name="Brettin T.S."/>
            <person name="Detter J.C."/>
            <person name="Han S."/>
            <person name="de Vos W.M."/>
            <person name="Janssen P.H."/>
            <person name="Smidt H."/>
        </authorList>
    </citation>
    <scope>NUCLEOTIDE SEQUENCE [LARGE SCALE GENOMIC DNA]</scope>
    <source>
        <strain evidence="1 2">Ellin514</strain>
    </source>
</reference>
<evidence type="ECO:0000313" key="2">
    <source>
        <dbReference type="Proteomes" id="UP000003688"/>
    </source>
</evidence>
<dbReference type="Proteomes" id="UP000003688">
    <property type="component" value="Unassembled WGS sequence"/>
</dbReference>
<organism evidence="1 2">
    <name type="scientific">Pedosphaera parvula (strain Ellin514)</name>
    <dbReference type="NCBI Taxonomy" id="320771"/>
    <lineage>
        <taxon>Bacteria</taxon>
        <taxon>Pseudomonadati</taxon>
        <taxon>Verrucomicrobiota</taxon>
        <taxon>Pedosphaerae</taxon>
        <taxon>Pedosphaerales</taxon>
        <taxon>Pedosphaeraceae</taxon>
        <taxon>Pedosphaera</taxon>
    </lineage>
</organism>
<sequence length="365" mass="39949" precursor="true">MQKETPKFMARRSFMKGLGLGGVALIPASSLLADQGNDHGKHDSKLSRGDAAILRLLAAAEILETDLWQQYTELALGNPAYQLALEVLDGDMPTYVNQNTRDEFSHQSFINAYLMSKGQKPINLDQFRTLPSSQATGSNKTAKRLTNLMDLTVDTSWYLRYRSPGNPDFGDTFAQIVTLQNVPAIPNHDLPLPTDPTFGFEIQLIANTAGFHFATIEQGGSSLYQSFLPKATSLEVLKIVGAIGGTEIQHFQTWQDKAGNAPQLFDNHGNEVFPQLPHGPDPVPDGIDHAEPIDTNQIMPAPCKFISTSLPLCSVIRPISTQQAGAVAAFTGFTQSGLFSGQSKKFFDFVFDLAEEADEARRECD</sequence>